<proteinExistence type="predicted"/>
<reference evidence="2 3" key="1">
    <citation type="submission" date="2019-08" db="EMBL/GenBank/DDBJ databases">
        <title>In-depth cultivation of the pig gut microbiome towards novel bacterial diversity and tailored functional studies.</title>
        <authorList>
            <person name="Wylensek D."/>
            <person name="Hitch T.C.A."/>
            <person name="Clavel T."/>
        </authorList>
    </citation>
    <scope>NUCLEOTIDE SEQUENCE [LARGE SCALE GENOMIC DNA]</scope>
    <source>
        <strain evidence="2 3">WCA-383-APC-5B</strain>
    </source>
</reference>
<comment type="caution">
    <text evidence="2">The sequence shown here is derived from an EMBL/GenBank/DDBJ whole genome shotgun (WGS) entry which is preliminary data.</text>
</comment>
<sequence length="187" mass="21139">MDVPIPDGEAEYFAECNYMWKDAVEETKKHQAHVMVIVINHNNDSIECASLFSKVASSCLKAENALGIYTSGTVFQPQFYNAVADILKKGALPIPDWTYIGLGQDEKGNSAYTYGLDAFGKMEIEILNSKHSLEELRDFLFYVCEYVIKNDMYFRDGETISFASDQQLKITKSKAVRVEGESIKINY</sequence>
<evidence type="ECO:0000313" key="2">
    <source>
        <dbReference type="EMBL" id="MSR92477.1"/>
    </source>
</evidence>
<feature type="domain" description="DUF4261" evidence="1">
    <location>
        <begin position="112"/>
        <end position="186"/>
    </location>
</feature>
<accession>A0A7X2T2B2</accession>
<protein>
    <submittedName>
        <fullName evidence="2">DUF4261 domain-containing protein</fullName>
    </submittedName>
</protein>
<evidence type="ECO:0000259" key="1">
    <source>
        <dbReference type="Pfam" id="PF14080"/>
    </source>
</evidence>
<dbReference type="EMBL" id="VULX01000032">
    <property type="protein sequence ID" value="MSR92477.1"/>
    <property type="molecule type" value="Genomic_DNA"/>
</dbReference>
<dbReference type="RefSeq" id="WP_154532416.1">
    <property type="nucleotide sequence ID" value="NZ_VULX01000032.1"/>
</dbReference>
<dbReference type="AlphaFoldDB" id="A0A7X2T2B2"/>
<gene>
    <name evidence="2" type="ORF">FYJ33_14020</name>
</gene>
<dbReference type="Proteomes" id="UP000460287">
    <property type="component" value="Unassembled WGS sequence"/>
</dbReference>
<keyword evidence="3" id="KW-1185">Reference proteome</keyword>
<dbReference type="Pfam" id="PF14080">
    <property type="entry name" value="DUF4261"/>
    <property type="match status" value="1"/>
</dbReference>
<organism evidence="2 3">
    <name type="scientific">Inconstantimicrobium porci</name>
    <dbReference type="NCBI Taxonomy" id="2652291"/>
    <lineage>
        <taxon>Bacteria</taxon>
        <taxon>Bacillati</taxon>
        <taxon>Bacillota</taxon>
        <taxon>Clostridia</taxon>
        <taxon>Eubacteriales</taxon>
        <taxon>Clostridiaceae</taxon>
        <taxon>Inconstantimicrobium</taxon>
    </lineage>
</organism>
<evidence type="ECO:0000313" key="3">
    <source>
        <dbReference type="Proteomes" id="UP000460287"/>
    </source>
</evidence>
<name>A0A7X2T2B2_9CLOT</name>
<dbReference type="InterPro" id="IPR025357">
    <property type="entry name" value="DUF4261"/>
</dbReference>